<reference evidence="1 2" key="1">
    <citation type="submission" date="2019-01" db="EMBL/GenBank/DDBJ databases">
        <authorList>
            <person name="Alioto T."/>
            <person name="Alioto T."/>
        </authorList>
    </citation>
    <scope>NUCLEOTIDE SEQUENCE [LARGE SCALE GENOMIC DNA]</scope>
</reference>
<protein>
    <submittedName>
        <fullName evidence="1">Uncharacterized protein</fullName>
    </submittedName>
</protein>
<accession>A0A485N046</accession>
<dbReference type="EMBL" id="CAAGRJ010009186">
    <property type="protein sequence ID" value="VFV26781.1"/>
    <property type="molecule type" value="Genomic_DNA"/>
</dbReference>
<dbReference type="Proteomes" id="UP000386466">
    <property type="component" value="Unassembled WGS sequence"/>
</dbReference>
<name>A0A485N046_LYNPA</name>
<keyword evidence="2" id="KW-1185">Reference proteome</keyword>
<sequence length="90" mass="10266">MPCPVPETVRLEHSKMFLCPLRLEKRPPRRSSRPLFPSIRANDKDQLLAKRKKHRVCEMRNGTKDSVRLARGTERPASSLGSAFDLLVGK</sequence>
<evidence type="ECO:0000313" key="2">
    <source>
        <dbReference type="Proteomes" id="UP000386466"/>
    </source>
</evidence>
<proteinExistence type="predicted"/>
<organism evidence="1 2">
    <name type="scientific">Lynx pardinus</name>
    <name type="common">Iberian lynx</name>
    <name type="synonym">Felis pardina</name>
    <dbReference type="NCBI Taxonomy" id="191816"/>
    <lineage>
        <taxon>Eukaryota</taxon>
        <taxon>Metazoa</taxon>
        <taxon>Chordata</taxon>
        <taxon>Craniata</taxon>
        <taxon>Vertebrata</taxon>
        <taxon>Euteleostomi</taxon>
        <taxon>Mammalia</taxon>
        <taxon>Eutheria</taxon>
        <taxon>Laurasiatheria</taxon>
        <taxon>Carnivora</taxon>
        <taxon>Feliformia</taxon>
        <taxon>Felidae</taxon>
        <taxon>Felinae</taxon>
        <taxon>Lynx</taxon>
    </lineage>
</organism>
<gene>
    <name evidence="1" type="ORF">LYPA_23C015889</name>
</gene>
<dbReference type="AlphaFoldDB" id="A0A485N046"/>
<evidence type="ECO:0000313" key="1">
    <source>
        <dbReference type="EMBL" id="VFV26781.1"/>
    </source>
</evidence>